<sequence length="206" mass="23110">DSSNCVFCNVSLQVLSGNKLVDNLIRKSLTLKVKHRIAYIPFEQFTNIEYLAEGGFSKIYKALWKDGPIIGWALIVNVLDDNEVYGIIPYIAPEVLRGGKLTTASDVYSLGMIMWEITSGQRPFSERSHDVHPINDICDGIRPPVINGTTKPYIELMMKSWETDPSKRPAADMVAKTIREMTWDGKTKLPNIKGTKIAVHPDAVFK</sequence>
<keyword evidence="1" id="KW-0723">Serine/threonine-protein kinase</keyword>
<evidence type="ECO:0000313" key="7">
    <source>
        <dbReference type="EMBL" id="CAG8674986.1"/>
    </source>
</evidence>
<keyword evidence="2" id="KW-0808">Transferase</keyword>
<dbReference type="InterPro" id="IPR000719">
    <property type="entry name" value="Prot_kinase_dom"/>
</dbReference>
<dbReference type="AlphaFoldDB" id="A0A9N9HCU0"/>
<dbReference type="GO" id="GO:0004709">
    <property type="term" value="F:MAP kinase kinase kinase activity"/>
    <property type="evidence" value="ECO:0007669"/>
    <property type="project" value="TreeGrafter"/>
</dbReference>
<protein>
    <submittedName>
        <fullName evidence="7">255_t:CDS:1</fullName>
    </submittedName>
</protein>
<reference evidence="7" key="1">
    <citation type="submission" date="2021-06" db="EMBL/GenBank/DDBJ databases">
        <authorList>
            <person name="Kallberg Y."/>
            <person name="Tangrot J."/>
            <person name="Rosling A."/>
        </authorList>
    </citation>
    <scope>NUCLEOTIDE SEQUENCE</scope>
    <source>
        <strain evidence="7">IN212</strain>
    </source>
</reference>
<dbReference type="Pfam" id="PF07714">
    <property type="entry name" value="PK_Tyr_Ser-Thr"/>
    <property type="match status" value="1"/>
</dbReference>
<dbReference type="SMART" id="SM00220">
    <property type="entry name" value="S_TKc"/>
    <property type="match status" value="1"/>
</dbReference>
<proteinExistence type="predicted"/>
<dbReference type="PANTHER" id="PTHR46716:SF1">
    <property type="entry name" value="MITOGEN-ACTIVATED PROTEIN KINASE KINASE KINASE 7"/>
    <property type="match status" value="1"/>
</dbReference>
<feature type="non-terminal residue" evidence="7">
    <location>
        <position position="206"/>
    </location>
</feature>
<feature type="domain" description="Protein kinase" evidence="6">
    <location>
        <begin position="1"/>
        <end position="182"/>
    </location>
</feature>
<evidence type="ECO:0000256" key="4">
    <source>
        <dbReference type="ARBA" id="ARBA00022777"/>
    </source>
</evidence>
<dbReference type="InterPro" id="IPR011009">
    <property type="entry name" value="Kinase-like_dom_sf"/>
</dbReference>
<name>A0A9N9HCU0_9GLOM</name>
<dbReference type="EMBL" id="CAJVPZ010016666">
    <property type="protein sequence ID" value="CAG8674986.1"/>
    <property type="molecule type" value="Genomic_DNA"/>
</dbReference>
<gene>
    <name evidence="7" type="ORF">RFULGI_LOCUS9380</name>
</gene>
<evidence type="ECO:0000313" key="8">
    <source>
        <dbReference type="Proteomes" id="UP000789396"/>
    </source>
</evidence>
<accession>A0A9N9HCU0</accession>
<dbReference type="GO" id="GO:0005524">
    <property type="term" value="F:ATP binding"/>
    <property type="evidence" value="ECO:0007669"/>
    <property type="project" value="UniProtKB-KW"/>
</dbReference>
<evidence type="ECO:0000256" key="1">
    <source>
        <dbReference type="ARBA" id="ARBA00022527"/>
    </source>
</evidence>
<keyword evidence="3" id="KW-0547">Nucleotide-binding</keyword>
<dbReference type="Gene3D" id="1.10.510.10">
    <property type="entry name" value="Transferase(Phosphotransferase) domain 1"/>
    <property type="match status" value="1"/>
</dbReference>
<comment type="caution">
    <text evidence="7">The sequence shown here is derived from an EMBL/GenBank/DDBJ whole genome shotgun (WGS) entry which is preliminary data.</text>
</comment>
<evidence type="ECO:0000256" key="5">
    <source>
        <dbReference type="ARBA" id="ARBA00022840"/>
    </source>
</evidence>
<dbReference type="InterPro" id="IPR001245">
    <property type="entry name" value="Ser-Thr/Tyr_kinase_cat_dom"/>
</dbReference>
<evidence type="ECO:0000256" key="3">
    <source>
        <dbReference type="ARBA" id="ARBA00022741"/>
    </source>
</evidence>
<evidence type="ECO:0000259" key="6">
    <source>
        <dbReference type="PROSITE" id="PS50011"/>
    </source>
</evidence>
<dbReference type="GO" id="GO:0007254">
    <property type="term" value="P:JNK cascade"/>
    <property type="evidence" value="ECO:0007669"/>
    <property type="project" value="TreeGrafter"/>
</dbReference>
<evidence type="ECO:0000256" key="2">
    <source>
        <dbReference type="ARBA" id="ARBA00022679"/>
    </source>
</evidence>
<dbReference type="PANTHER" id="PTHR46716">
    <property type="entry name" value="MITOGEN-ACTIVATED PROTEIN KINASE KINASE KINASE 7"/>
    <property type="match status" value="1"/>
</dbReference>
<dbReference type="GO" id="GO:0006955">
    <property type="term" value="P:immune response"/>
    <property type="evidence" value="ECO:0007669"/>
    <property type="project" value="TreeGrafter"/>
</dbReference>
<dbReference type="PROSITE" id="PS50011">
    <property type="entry name" value="PROTEIN_KINASE_DOM"/>
    <property type="match status" value="1"/>
</dbReference>
<dbReference type="Proteomes" id="UP000789396">
    <property type="component" value="Unassembled WGS sequence"/>
</dbReference>
<keyword evidence="5" id="KW-0067">ATP-binding</keyword>
<feature type="non-terminal residue" evidence="7">
    <location>
        <position position="1"/>
    </location>
</feature>
<dbReference type="SUPFAM" id="SSF56112">
    <property type="entry name" value="Protein kinase-like (PK-like)"/>
    <property type="match status" value="1"/>
</dbReference>
<dbReference type="OrthoDB" id="10261027at2759"/>
<keyword evidence="4" id="KW-0418">Kinase</keyword>
<keyword evidence="8" id="KW-1185">Reference proteome</keyword>
<organism evidence="7 8">
    <name type="scientific">Racocetra fulgida</name>
    <dbReference type="NCBI Taxonomy" id="60492"/>
    <lineage>
        <taxon>Eukaryota</taxon>
        <taxon>Fungi</taxon>
        <taxon>Fungi incertae sedis</taxon>
        <taxon>Mucoromycota</taxon>
        <taxon>Glomeromycotina</taxon>
        <taxon>Glomeromycetes</taxon>
        <taxon>Diversisporales</taxon>
        <taxon>Gigasporaceae</taxon>
        <taxon>Racocetra</taxon>
    </lineage>
</organism>